<sequence>MPVEVTLIPRWVCNRMDVTIFQDELQSQEMIQGEVNSKDQKTRRDYQFISQRILETIQAGQCCDITVKVEDATFVGSRLILVAVSPYFRSMCLSGWKESSENVVEIKGISKAGFEIIWDFIHGTEYDVSTEELALTALYDSLYLQIEYICKILCRKLRTKFLHVGNALHIRSVAYNLAMKELVDDLDRYISHHFQEIIWMPEFLNISFQYLRELLGRDDLERWVNFPNLEHERAKATAVLKGSCLHLIGGAQKDFRYERLDVRSKKWQVLADWQEDPSLRTGCSFPGIAFHNGELYVTGGSGGATTRRDVHIYDTRMDTWRECPSMVMERWRHGLISFQGNLYAVGGERNRSIEVLEETDWKVVFQYGDQIQTPKVRLVMPSFIEVWALGGSQQDMRLVYAVKTHFAAGWGLSPFRFHAVACFISSDGLISSDTSNLMVATGNRANAYHIKKKDRDTVCSTLRPRSTRASMFPRTAGFKVAARSRLQLRPHPSNVFPAFRLLSPV</sequence>
<dbReference type="InterPro" id="IPR000210">
    <property type="entry name" value="BTB/POZ_dom"/>
</dbReference>
<dbReference type="AlphaFoldDB" id="A0A7R9AAY0"/>
<evidence type="ECO:0000256" key="3">
    <source>
        <dbReference type="ARBA" id="ARBA00023203"/>
    </source>
</evidence>
<dbReference type="PROSITE" id="PS50097">
    <property type="entry name" value="BTB"/>
    <property type="match status" value="1"/>
</dbReference>
<dbReference type="Pfam" id="PF07707">
    <property type="entry name" value="BACK"/>
    <property type="match status" value="1"/>
</dbReference>
<dbReference type="InterPro" id="IPR011705">
    <property type="entry name" value="BACK"/>
</dbReference>
<dbReference type="Proteomes" id="UP000677054">
    <property type="component" value="Unassembled WGS sequence"/>
</dbReference>
<proteinExistence type="predicted"/>
<dbReference type="EMBL" id="LR902519">
    <property type="protein sequence ID" value="CAD7250680.1"/>
    <property type="molecule type" value="Genomic_DNA"/>
</dbReference>
<name>A0A7R9AAY0_9CRUS</name>
<dbReference type="Pfam" id="PF01344">
    <property type="entry name" value="Kelch_1"/>
    <property type="match status" value="1"/>
</dbReference>
<evidence type="ECO:0000259" key="4">
    <source>
        <dbReference type="PROSITE" id="PS50097"/>
    </source>
</evidence>
<dbReference type="OrthoDB" id="6499564at2759"/>
<organism evidence="5">
    <name type="scientific">Darwinula stevensoni</name>
    <dbReference type="NCBI Taxonomy" id="69355"/>
    <lineage>
        <taxon>Eukaryota</taxon>
        <taxon>Metazoa</taxon>
        <taxon>Ecdysozoa</taxon>
        <taxon>Arthropoda</taxon>
        <taxon>Crustacea</taxon>
        <taxon>Oligostraca</taxon>
        <taxon>Ostracoda</taxon>
        <taxon>Podocopa</taxon>
        <taxon>Podocopida</taxon>
        <taxon>Darwinulocopina</taxon>
        <taxon>Darwinuloidea</taxon>
        <taxon>Darwinulidae</taxon>
        <taxon>Darwinula</taxon>
    </lineage>
</organism>
<protein>
    <recommendedName>
        <fullName evidence="4">BTB domain-containing protein</fullName>
    </recommendedName>
</protein>
<dbReference type="Pfam" id="PF00651">
    <property type="entry name" value="BTB"/>
    <property type="match status" value="1"/>
</dbReference>
<gene>
    <name evidence="5" type="ORF">DSTB1V02_LOCUS10450</name>
</gene>
<dbReference type="SMART" id="SM00225">
    <property type="entry name" value="BTB"/>
    <property type="match status" value="1"/>
</dbReference>
<dbReference type="InterPro" id="IPR006652">
    <property type="entry name" value="Kelch_1"/>
</dbReference>
<keyword evidence="6" id="KW-1185">Reference proteome</keyword>
<dbReference type="SUPFAM" id="SSF54695">
    <property type="entry name" value="POZ domain"/>
    <property type="match status" value="1"/>
</dbReference>
<evidence type="ECO:0000256" key="1">
    <source>
        <dbReference type="ARBA" id="ARBA00022441"/>
    </source>
</evidence>
<dbReference type="PANTHER" id="PTHR24412">
    <property type="entry name" value="KELCH PROTEIN"/>
    <property type="match status" value="1"/>
</dbReference>
<evidence type="ECO:0000313" key="6">
    <source>
        <dbReference type="Proteomes" id="UP000677054"/>
    </source>
</evidence>
<evidence type="ECO:0000256" key="2">
    <source>
        <dbReference type="ARBA" id="ARBA00022737"/>
    </source>
</evidence>
<evidence type="ECO:0000313" key="5">
    <source>
        <dbReference type="EMBL" id="CAD7250680.1"/>
    </source>
</evidence>
<keyword evidence="2" id="KW-0677">Repeat</keyword>
<dbReference type="GO" id="GO:0003779">
    <property type="term" value="F:actin binding"/>
    <property type="evidence" value="ECO:0007669"/>
    <property type="project" value="UniProtKB-KW"/>
</dbReference>
<dbReference type="PANTHER" id="PTHR24412:SF489">
    <property type="entry name" value="RING FINGER DOMAIN AND KELCH REPEAT-CONTAINING PROTEIN DDB_G0271372"/>
    <property type="match status" value="1"/>
</dbReference>
<reference evidence="5" key="1">
    <citation type="submission" date="2020-11" db="EMBL/GenBank/DDBJ databases">
        <authorList>
            <person name="Tran Van P."/>
        </authorList>
    </citation>
    <scope>NUCLEOTIDE SEQUENCE</scope>
</reference>
<dbReference type="EMBL" id="CAJPEV010003002">
    <property type="protein sequence ID" value="CAG0898648.1"/>
    <property type="molecule type" value="Genomic_DNA"/>
</dbReference>
<dbReference type="Gene3D" id="3.30.710.10">
    <property type="entry name" value="Potassium Channel Kv1.1, Chain A"/>
    <property type="match status" value="1"/>
</dbReference>
<feature type="domain" description="BTB" evidence="4">
    <location>
        <begin position="63"/>
        <end position="130"/>
    </location>
</feature>
<dbReference type="InterPro" id="IPR015915">
    <property type="entry name" value="Kelch-typ_b-propeller"/>
</dbReference>
<dbReference type="SUPFAM" id="SSF117281">
    <property type="entry name" value="Kelch motif"/>
    <property type="match status" value="1"/>
</dbReference>
<dbReference type="Gene3D" id="2.120.10.80">
    <property type="entry name" value="Kelch-type beta propeller"/>
    <property type="match status" value="1"/>
</dbReference>
<accession>A0A7R9AAY0</accession>
<keyword evidence="1" id="KW-0880">Kelch repeat</keyword>
<keyword evidence="3" id="KW-0009">Actin-binding</keyword>
<dbReference type="InterPro" id="IPR011333">
    <property type="entry name" value="SKP1/BTB/POZ_sf"/>
</dbReference>
<dbReference type="SMART" id="SM00612">
    <property type="entry name" value="Kelch"/>
    <property type="match status" value="1"/>
</dbReference>